<keyword evidence="1" id="KW-0645">Protease</keyword>
<dbReference type="FunFam" id="3.40.140.10:FF:000085">
    <property type="entry name" value="Mov34/MPN/PAD-1 family protein"/>
    <property type="match status" value="1"/>
</dbReference>
<organism evidence="7">
    <name type="scientific">Oscillatoriales cyanobacterium SpSt-402</name>
    <dbReference type="NCBI Taxonomy" id="2282168"/>
    <lineage>
        <taxon>Bacteria</taxon>
        <taxon>Bacillati</taxon>
        <taxon>Cyanobacteriota</taxon>
        <taxon>Cyanophyceae</taxon>
        <taxon>Oscillatoriophycideae</taxon>
        <taxon>Oscillatoriales</taxon>
    </lineage>
</organism>
<dbReference type="InterPro" id="IPR051929">
    <property type="entry name" value="VirAsm_ModProt"/>
</dbReference>
<dbReference type="PANTHER" id="PTHR34858">
    <property type="entry name" value="CYSO-CYSTEINE PEPTIDASE"/>
    <property type="match status" value="1"/>
</dbReference>
<keyword evidence="2" id="KW-0479">Metal-binding</keyword>
<dbReference type="GO" id="GO:0008270">
    <property type="term" value="F:zinc ion binding"/>
    <property type="evidence" value="ECO:0007669"/>
    <property type="project" value="TreeGrafter"/>
</dbReference>
<evidence type="ECO:0000256" key="1">
    <source>
        <dbReference type="ARBA" id="ARBA00022670"/>
    </source>
</evidence>
<name>A0A832M3C3_9CYAN</name>
<dbReference type="GO" id="GO:0008235">
    <property type="term" value="F:metalloexopeptidase activity"/>
    <property type="evidence" value="ECO:0007669"/>
    <property type="project" value="TreeGrafter"/>
</dbReference>
<dbReference type="InterPro" id="IPR028090">
    <property type="entry name" value="JAB_dom_prok"/>
</dbReference>
<dbReference type="SUPFAM" id="SSF102712">
    <property type="entry name" value="JAB1/MPN domain"/>
    <property type="match status" value="1"/>
</dbReference>
<reference evidence="7" key="1">
    <citation type="journal article" date="2020" name="mSystems">
        <title>Genome- and Community-Level Interaction Insights into Carbon Utilization and Element Cycling Functions of Hydrothermarchaeota in Hydrothermal Sediment.</title>
        <authorList>
            <person name="Zhou Z."/>
            <person name="Liu Y."/>
            <person name="Xu W."/>
            <person name="Pan J."/>
            <person name="Luo Z.H."/>
            <person name="Li M."/>
        </authorList>
    </citation>
    <scope>NUCLEOTIDE SEQUENCE [LARGE SCALE GENOMIC DNA]</scope>
    <source>
        <strain evidence="7">SpSt-402</strain>
    </source>
</reference>
<evidence type="ECO:0000256" key="4">
    <source>
        <dbReference type="ARBA" id="ARBA00022833"/>
    </source>
</evidence>
<comment type="caution">
    <text evidence="7">The sequence shown here is derived from an EMBL/GenBank/DDBJ whole genome shotgun (WGS) entry which is preliminary data.</text>
</comment>
<evidence type="ECO:0000256" key="5">
    <source>
        <dbReference type="ARBA" id="ARBA00023049"/>
    </source>
</evidence>
<dbReference type="CDD" id="cd08070">
    <property type="entry name" value="MPN_like"/>
    <property type="match status" value="1"/>
</dbReference>
<dbReference type="EMBL" id="DSRD01000735">
    <property type="protein sequence ID" value="HGW94953.1"/>
    <property type="molecule type" value="Genomic_DNA"/>
</dbReference>
<evidence type="ECO:0000259" key="6">
    <source>
        <dbReference type="PROSITE" id="PS50249"/>
    </source>
</evidence>
<evidence type="ECO:0000256" key="3">
    <source>
        <dbReference type="ARBA" id="ARBA00022801"/>
    </source>
</evidence>
<keyword evidence="5" id="KW-0482">Metalloprotease</keyword>
<dbReference type="InterPro" id="IPR000555">
    <property type="entry name" value="JAMM/MPN+_dom"/>
</dbReference>
<dbReference type="GO" id="GO:0006508">
    <property type="term" value="P:proteolysis"/>
    <property type="evidence" value="ECO:0007669"/>
    <property type="project" value="UniProtKB-KW"/>
</dbReference>
<dbReference type="PANTHER" id="PTHR34858:SF1">
    <property type="entry name" value="CYSO-CYSTEINE PEPTIDASE"/>
    <property type="match status" value="1"/>
</dbReference>
<gene>
    <name evidence="7" type="ORF">ENR47_11825</name>
</gene>
<sequence>MSLILRVDHLKAMRSHAEQAYPNECCGLMLGTFAQPSLKHLIEVRAVENAWDEHVARDVEACDADDDLPLSKSHRYWVNPQEMLTVMREARSRNLDIIGIYHSHPDHPAVPSECDRRLAWQQYSYIIISVQQGMAQDLQNWHLNEAHQFQPEAIELAVSPPTSIITMSAFPTL</sequence>
<dbReference type="Gene3D" id="3.40.140.10">
    <property type="entry name" value="Cytidine Deaminase, domain 2"/>
    <property type="match status" value="1"/>
</dbReference>
<evidence type="ECO:0000313" key="7">
    <source>
        <dbReference type="EMBL" id="HGW94953.1"/>
    </source>
</evidence>
<keyword evidence="4" id="KW-0862">Zinc</keyword>
<evidence type="ECO:0000256" key="2">
    <source>
        <dbReference type="ARBA" id="ARBA00022723"/>
    </source>
</evidence>
<accession>A0A832M3C3</accession>
<dbReference type="Pfam" id="PF14464">
    <property type="entry name" value="Prok-JAB"/>
    <property type="match status" value="1"/>
</dbReference>
<protein>
    <submittedName>
        <fullName evidence="7">M67 family peptidase</fullName>
    </submittedName>
</protein>
<dbReference type="PROSITE" id="PS50249">
    <property type="entry name" value="MPN"/>
    <property type="match status" value="1"/>
</dbReference>
<proteinExistence type="predicted"/>
<feature type="domain" description="MPN" evidence="6">
    <location>
        <begin position="3"/>
        <end position="154"/>
    </location>
</feature>
<dbReference type="AlphaFoldDB" id="A0A832M3C3"/>
<keyword evidence="3" id="KW-0378">Hydrolase</keyword>
<dbReference type="SMART" id="SM00232">
    <property type="entry name" value="JAB_MPN"/>
    <property type="match status" value="1"/>
</dbReference>
<dbReference type="InterPro" id="IPR037518">
    <property type="entry name" value="MPN"/>
</dbReference>